<keyword evidence="8" id="KW-0472">Membrane</keyword>
<evidence type="ECO:0000256" key="10">
    <source>
        <dbReference type="PROSITE-ProRule" id="PRU00339"/>
    </source>
</evidence>
<accession>A0A2W7I4H4</accession>
<comment type="pathway">
    <text evidence="2">Glycan metabolism; bacterial cellulose biosynthesis.</text>
</comment>
<dbReference type="SUPFAM" id="SSF48452">
    <property type="entry name" value="TPR-like"/>
    <property type="match status" value="3"/>
</dbReference>
<keyword evidence="9" id="KW-0998">Cell outer membrane</keyword>
<sequence>MRTTRAGLPIALTLLGLPLAVLPVAAQAQLPPPASLTARPSSGAVDVLVRRAERWLDQDRADLAASEIERAQAADPNNPAVLAVVARIAAARGDRDAAAAALQRLRALGGGDSPAQQEAEQAVRLAVIDRGAIEEARRLAREGRAVEAVARYRGAFGPGTPPEPYALEFYQTLAGTETGAEEGRRGLARLAARPGANNRARLANAQTLTYDPATRAEGIRLLAALAAQPDVAAEARRAWSQALGFAGNDPTAVPQMEAFLQRFPDDAEVRRRLETARAVPVAAPDPSADLRREGFARLEAGALQESAARFEAALAVNPSDADALGGLGILRLRAGRPAEARTLLERAIALAPARASQWQPALDGAAYGQELTDARTALRRGDTEAADTLLRRALQRQVEDRTDAETLLGEVTLRRGDAPGAEQRFRAALARRPGFGPAVAGLNQALRAQGRLSEIREPPRARAEAAAPQDTRVTQLRAEAARSPDPGVAIALLRSAVELAPNDPWTRLDLARVLRRQGRDAEGRALVEELAARERSGGDATYAAALYADEDGRPGDAEAFLARIPPGRRSADMARLSARTRTQRDVAQAVARLPLAGPEGRQGLLNIAARPDPTGATGAAVIRALGEAGDGPGAAEAARVAQAANRNAGPTARLALASALLGAGQDGEAMALAGVLDGMPLSNDQRRDVAALRAGIAIRAADQLNEAGEQAQAFERLRPVLTSEPDNPEARLALARLYQGARRPADALRVAEALLARDPRNLAARQSAIEAAVAMGDRRRAEALLAEAQTLAPRDSRVALLDARVARAFGDEARARRILLAAATQRDAELGRAPAVGVAPGAGVSLPRGAAPEGLQNPFQRAGAAPLVQLAGGIVPQMPRDAVAREIAQELAQLQTETASRFTASATGRARSGDPGLDRLREIAVPLEADIAAGRLGGRITATVTPVMLDAGQLETTSASNARRFGSNALGGANGAGDGTATGVGLGLAYARGDSFRVDIGSTPLGFETTRMVGGIEVAPRLNERLRLRVTAERRGVTDSLLSWSGATDRRTGTTWGGVARTGARGQFELPVGPGYIYAGGGYSVFEGDGVADNTRVEGGAGFSYPVYREGTDEISTGVDLVYLAYDQNLRYFTLGHGGYYSPQSYAALNVPLDYRGRSGDFSYRLGATAGYATSREDATAVFPNDPALQARLVALGAGDATIVTRYPGQSQTGFVGSLRADLDYAVTPNMTFGGQVRFSKASDFDETRVLLRLQNRF</sequence>
<evidence type="ECO:0000256" key="6">
    <source>
        <dbReference type="ARBA" id="ARBA00022803"/>
    </source>
</evidence>
<dbReference type="Pfam" id="PF13432">
    <property type="entry name" value="TPR_16"/>
    <property type="match status" value="1"/>
</dbReference>
<dbReference type="PANTHER" id="PTHR45586:SF1">
    <property type="entry name" value="LIPOPOLYSACCHARIDE ASSEMBLY PROTEIN B"/>
    <property type="match status" value="1"/>
</dbReference>
<evidence type="ECO:0000256" key="2">
    <source>
        <dbReference type="ARBA" id="ARBA00005186"/>
    </source>
</evidence>
<feature type="chain" id="PRO_5016142128" evidence="11">
    <location>
        <begin position="29"/>
        <end position="1258"/>
    </location>
</feature>
<evidence type="ECO:0000256" key="7">
    <source>
        <dbReference type="ARBA" id="ARBA00022916"/>
    </source>
</evidence>
<evidence type="ECO:0000256" key="5">
    <source>
        <dbReference type="ARBA" id="ARBA00022737"/>
    </source>
</evidence>
<dbReference type="Proteomes" id="UP000249688">
    <property type="component" value="Unassembled WGS sequence"/>
</dbReference>
<dbReference type="InterPro" id="IPR019734">
    <property type="entry name" value="TPR_rpt"/>
</dbReference>
<feature type="domain" description="Cellulose synthase operon C C-terminal" evidence="12">
    <location>
        <begin position="919"/>
        <end position="1256"/>
    </location>
</feature>
<keyword evidence="7" id="KW-0135">Cellulose biosynthesis</keyword>
<evidence type="ECO:0000256" key="9">
    <source>
        <dbReference type="ARBA" id="ARBA00023237"/>
    </source>
</evidence>
<dbReference type="Gene3D" id="1.25.40.10">
    <property type="entry name" value="Tetratricopeptide repeat domain"/>
    <property type="match status" value="4"/>
</dbReference>
<dbReference type="Pfam" id="PF05420">
    <property type="entry name" value="BCSC_C"/>
    <property type="match status" value="1"/>
</dbReference>
<comment type="subcellular location">
    <subcellularLocation>
        <location evidence="1">Cell outer membrane</location>
        <topology evidence="1">Peripheral membrane protein</topology>
    </subcellularLocation>
</comment>
<comment type="similarity">
    <text evidence="3">Belongs to the AcsC/BcsC family.</text>
</comment>
<keyword evidence="14" id="KW-1185">Reference proteome</keyword>
<dbReference type="PRINTS" id="PR01441">
    <property type="entry name" value="CELLSNTHASEC"/>
</dbReference>
<evidence type="ECO:0000259" key="12">
    <source>
        <dbReference type="Pfam" id="PF05420"/>
    </source>
</evidence>
<protein>
    <submittedName>
        <fullName evidence="13">Tetratricopeptide repeat protein</fullName>
    </submittedName>
</protein>
<evidence type="ECO:0000256" key="4">
    <source>
        <dbReference type="ARBA" id="ARBA00022729"/>
    </source>
</evidence>
<dbReference type="GO" id="GO:0009279">
    <property type="term" value="C:cell outer membrane"/>
    <property type="evidence" value="ECO:0007669"/>
    <property type="project" value="UniProtKB-SubCell"/>
</dbReference>
<dbReference type="RefSeq" id="WP_245903672.1">
    <property type="nucleotide sequence ID" value="NZ_QKYU01000025.1"/>
</dbReference>
<dbReference type="AlphaFoldDB" id="A0A2W7I4H4"/>
<dbReference type="GO" id="GO:0006011">
    <property type="term" value="P:UDP-alpha-D-glucose metabolic process"/>
    <property type="evidence" value="ECO:0007669"/>
    <property type="project" value="InterPro"/>
</dbReference>
<dbReference type="GO" id="GO:0030244">
    <property type="term" value="P:cellulose biosynthetic process"/>
    <property type="evidence" value="ECO:0007669"/>
    <property type="project" value="UniProtKB-KW"/>
</dbReference>
<gene>
    <name evidence="13" type="ORF">C8P66_12533</name>
</gene>
<name>A0A2W7I4H4_9PROT</name>
<dbReference type="Pfam" id="PF14559">
    <property type="entry name" value="TPR_19"/>
    <property type="match status" value="3"/>
</dbReference>
<keyword evidence="5" id="KW-0677">Repeat</keyword>
<dbReference type="PANTHER" id="PTHR45586">
    <property type="entry name" value="TPR REPEAT-CONTAINING PROTEIN PA4667"/>
    <property type="match status" value="1"/>
</dbReference>
<dbReference type="PROSITE" id="PS50005">
    <property type="entry name" value="TPR"/>
    <property type="match status" value="1"/>
</dbReference>
<dbReference type="InterPro" id="IPR051012">
    <property type="entry name" value="CellSynth/LPSAsmb/PSIAsmb"/>
</dbReference>
<evidence type="ECO:0000313" key="14">
    <source>
        <dbReference type="Proteomes" id="UP000249688"/>
    </source>
</evidence>
<reference evidence="13 14" key="1">
    <citation type="submission" date="2018-06" db="EMBL/GenBank/DDBJ databases">
        <title>Genomic Encyclopedia of Archaeal and Bacterial Type Strains, Phase II (KMG-II): from individual species to whole genera.</title>
        <authorList>
            <person name="Goeker M."/>
        </authorList>
    </citation>
    <scope>NUCLEOTIDE SEQUENCE [LARGE SCALE GENOMIC DNA]</scope>
    <source>
        <strain evidence="13 14">DSM 24525</strain>
    </source>
</reference>
<proteinExistence type="inferred from homology"/>
<keyword evidence="4 11" id="KW-0732">Signal</keyword>
<dbReference type="SMART" id="SM00028">
    <property type="entry name" value="TPR"/>
    <property type="match status" value="5"/>
</dbReference>
<comment type="caution">
    <text evidence="13">The sequence shown here is derived from an EMBL/GenBank/DDBJ whole genome shotgun (WGS) entry which is preliminary data.</text>
</comment>
<dbReference type="InterPro" id="IPR008410">
    <property type="entry name" value="BCSC_C"/>
</dbReference>
<evidence type="ECO:0000256" key="8">
    <source>
        <dbReference type="ARBA" id="ARBA00023136"/>
    </source>
</evidence>
<keyword evidence="6 10" id="KW-0802">TPR repeat</keyword>
<dbReference type="InterPro" id="IPR003921">
    <property type="entry name" value="Cell_synth_C"/>
</dbReference>
<organism evidence="13 14">
    <name type="scientific">Humitalea rosea</name>
    <dbReference type="NCBI Taxonomy" id="990373"/>
    <lineage>
        <taxon>Bacteria</taxon>
        <taxon>Pseudomonadati</taxon>
        <taxon>Pseudomonadota</taxon>
        <taxon>Alphaproteobacteria</taxon>
        <taxon>Acetobacterales</taxon>
        <taxon>Roseomonadaceae</taxon>
        <taxon>Humitalea</taxon>
    </lineage>
</organism>
<dbReference type="UniPathway" id="UPA00694"/>
<feature type="signal peptide" evidence="11">
    <location>
        <begin position="1"/>
        <end position="28"/>
    </location>
</feature>
<evidence type="ECO:0000313" key="13">
    <source>
        <dbReference type="EMBL" id="PZW40065.1"/>
    </source>
</evidence>
<evidence type="ECO:0000256" key="3">
    <source>
        <dbReference type="ARBA" id="ARBA00005886"/>
    </source>
</evidence>
<dbReference type="EMBL" id="QKYU01000025">
    <property type="protein sequence ID" value="PZW40065.1"/>
    <property type="molecule type" value="Genomic_DNA"/>
</dbReference>
<feature type="repeat" description="TPR" evidence="10">
    <location>
        <begin position="321"/>
        <end position="354"/>
    </location>
</feature>
<evidence type="ECO:0000256" key="11">
    <source>
        <dbReference type="SAM" id="SignalP"/>
    </source>
</evidence>
<evidence type="ECO:0000256" key="1">
    <source>
        <dbReference type="ARBA" id="ARBA00004339"/>
    </source>
</evidence>
<dbReference type="InterPro" id="IPR011990">
    <property type="entry name" value="TPR-like_helical_dom_sf"/>
</dbReference>